<dbReference type="InterPro" id="IPR015797">
    <property type="entry name" value="NUDIX_hydrolase-like_dom_sf"/>
</dbReference>
<organism evidence="19 20">
    <name type="scientific">Candidatus Vallotiella hemipterorum</name>
    <dbReference type="NCBI Taxonomy" id="1177213"/>
    <lineage>
        <taxon>Bacteria</taxon>
        <taxon>Pseudomonadati</taxon>
        <taxon>Pseudomonadota</taxon>
        <taxon>Betaproteobacteria</taxon>
        <taxon>Burkholderiales</taxon>
        <taxon>Burkholderiaceae</taxon>
        <taxon>Candidatus Vallotiella</taxon>
    </lineage>
</organism>
<evidence type="ECO:0000256" key="6">
    <source>
        <dbReference type="ARBA" id="ARBA00022763"/>
    </source>
</evidence>
<keyword evidence="9" id="KW-0234">DNA repair</keyword>
<keyword evidence="7 17" id="KW-0378">Hydrolase</keyword>
<dbReference type="SUPFAM" id="SSF55811">
    <property type="entry name" value="Nudix"/>
    <property type="match status" value="1"/>
</dbReference>
<evidence type="ECO:0000256" key="1">
    <source>
        <dbReference type="ARBA" id="ARBA00001946"/>
    </source>
</evidence>
<sequence>MQLRLTMSPTSNATQILCAGWQHDVLQMRSAAHTIDGRKITEVAVGIMLRKDKRFLLTQRPPSKPYGGYWEFPGGKLGTGESIEDALARELHEELGVSVIKSIRWRVLEHNYSNACVRLFFYKVIKWNGNLSGREGQAFIWQTPPIAVAPLLPGMLIVIDWLTA</sequence>
<keyword evidence="20" id="KW-1185">Reference proteome</keyword>
<keyword evidence="4" id="KW-0235">DNA replication</keyword>
<protein>
    <recommendedName>
        <fullName evidence="13">8-oxo-dGTP diphosphatase</fullName>
        <ecNumber evidence="12">3.6.1.55</ecNumber>
    </recommendedName>
    <alternativeName>
        <fullName evidence="16">7,8-dihydro-8-oxoguanine-triphosphatase</fullName>
    </alternativeName>
    <alternativeName>
        <fullName evidence="15">Mutator protein MutT</fullName>
    </alternativeName>
    <alternativeName>
        <fullName evidence="14">dGTP pyrophosphohydrolase</fullName>
    </alternativeName>
</protein>
<evidence type="ECO:0000256" key="8">
    <source>
        <dbReference type="ARBA" id="ARBA00022842"/>
    </source>
</evidence>
<evidence type="ECO:0000256" key="12">
    <source>
        <dbReference type="ARBA" id="ARBA00038905"/>
    </source>
</evidence>
<evidence type="ECO:0000256" key="2">
    <source>
        <dbReference type="ARBA" id="ARBA00005582"/>
    </source>
</evidence>
<dbReference type="PANTHER" id="PTHR47707:SF1">
    <property type="entry name" value="NUDIX HYDROLASE FAMILY PROTEIN"/>
    <property type="match status" value="1"/>
</dbReference>
<name>A0A916JS46_9BURK</name>
<dbReference type="InterPro" id="IPR020476">
    <property type="entry name" value="Nudix_hydrolase"/>
</dbReference>
<proteinExistence type="inferred from homology"/>
<evidence type="ECO:0000256" key="11">
    <source>
        <dbReference type="ARBA" id="ARBA00036904"/>
    </source>
</evidence>
<evidence type="ECO:0000256" key="13">
    <source>
        <dbReference type="ARBA" id="ARBA00040794"/>
    </source>
</evidence>
<evidence type="ECO:0000313" key="19">
    <source>
        <dbReference type="EMBL" id="CAG7599416.1"/>
    </source>
</evidence>
<dbReference type="InterPro" id="IPR047127">
    <property type="entry name" value="MutT-like"/>
</dbReference>
<evidence type="ECO:0000256" key="5">
    <source>
        <dbReference type="ARBA" id="ARBA00022723"/>
    </source>
</evidence>
<keyword evidence="5" id="KW-0479">Metal-binding</keyword>
<keyword evidence="3" id="KW-0515">Mutator protein</keyword>
<dbReference type="PRINTS" id="PR00502">
    <property type="entry name" value="NUDIXFAMILY"/>
</dbReference>
<dbReference type="PANTHER" id="PTHR47707">
    <property type="entry name" value="8-OXO-DGTP DIPHOSPHATASE"/>
    <property type="match status" value="1"/>
</dbReference>
<dbReference type="GO" id="GO:0006281">
    <property type="term" value="P:DNA repair"/>
    <property type="evidence" value="ECO:0007669"/>
    <property type="project" value="UniProtKB-KW"/>
</dbReference>
<dbReference type="CDD" id="cd03425">
    <property type="entry name" value="NUDIX_MutT_NudA_like"/>
    <property type="match status" value="1"/>
</dbReference>
<keyword evidence="8" id="KW-0460">Magnesium</keyword>
<evidence type="ECO:0000256" key="14">
    <source>
        <dbReference type="ARBA" id="ARBA00041592"/>
    </source>
</evidence>
<dbReference type="EMBL" id="OU343031">
    <property type="protein sequence ID" value="CAG7599416.1"/>
    <property type="molecule type" value="Genomic_DNA"/>
</dbReference>
<dbReference type="KEGG" id="vtr:MYVALT_F_00170"/>
<gene>
    <name evidence="19" type="ORF">MYVALT_F_00170</name>
</gene>
<dbReference type="GO" id="GO:0035539">
    <property type="term" value="F:8-oxo-7,8-dihydrodeoxyguanosine triphosphate pyrophosphatase activity"/>
    <property type="evidence" value="ECO:0007669"/>
    <property type="project" value="UniProtKB-EC"/>
</dbReference>
<dbReference type="GO" id="GO:0044715">
    <property type="term" value="F:8-oxo-dGDP phosphatase activity"/>
    <property type="evidence" value="ECO:0007669"/>
    <property type="project" value="TreeGrafter"/>
</dbReference>
<evidence type="ECO:0000313" key="20">
    <source>
        <dbReference type="Proteomes" id="UP000693996"/>
    </source>
</evidence>
<dbReference type="Pfam" id="PF00293">
    <property type="entry name" value="NUDIX"/>
    <property type="match status" value="1"/>
</dbReference>
<dbReference type="PROSITE" id="PS51462">
    <property type="entry name" value="NUDIX"/>
    <property type="match status" value="1"/>
</dbReference>
<evidence type="ECO:0000256" key="17">
    <source>
        <dbReference type="RuleBase" id="RU003476"/>
    </source>
</evidence>
<comment type="cofactor">
    <cofactor evidence="1">
        <name>Mg(2+)</name>
        <dbReference type="ChEBI" id="CHEBI:18420"/>
    </cofactor>
</comment>
<comment type="catalytic activity">
    <reaction evidence="10">
        <text>8-oxo-dGTP + H2O = 8-oxo-dGMP + diphosphate + H(+)</text>
        <dbReference type="Rhea" id="RHEA:31575"/>
        <dbReference type="ChEBI" id="CHEBI:15377"/>
        <dbReference type="ChEBI" id="CHEBI:15378"/>
        <dbReference type="ChEBI" id="CHEBI:33019"/>
        <dbReference type="ChEBI" id="CHEBI:63224"/>
        <dbReference type="ChEBI" id="CHEBI:77896"/>
        <dbReference type="EC" id="3.6.1.55"/>
    </reaction>
</comment>
<evidence type="ECO:0000256" key="7">
    <source>
        <dbReference type="ARBA" id="ARBA00022801"/>
    </source>
</evidence>
<evidence type="ECO:0000256" key="16">
    <source>
        <dbReference type="ARBA" id="ARBA00042798"/>
    </source>
</evidence>
<dbReference type="AlphaFoldDB" id="A0A916JS46"/>
<evidence type="ECO:0000256" key="3">
    <source>
        <dbReference type="ARBA" id="ARBA00022457"/>
    </source>
</evidence>
<dbReference type="Gene3D" id="3.90.79.10">
    <property type="entry name" value="Nucleoside Triphosphate Pyrophosphohydrolase"/>
    <property type="match status" value="1"/>
</dbReference>
<dbReference type="GO" id="GO:0046872">
    <property type="term" value="F:metal ion binding"/>
    <property type="evidence" value="ECO:0007669"/>
    <property type="project" value="UniProtKB-KW"/>
</dbReference>
<evidence type="ECO:0000256" key="10">
    <source>
        <dbReference type="ARBA" id="ARBA00035861"/>
    </source>
</evidence>
<dbReference type="GO" id="GO:0044716">
    <property type="term" value="F:8-oxo-GDP phosphatase activity"/>
    <property type="evidence" value="ECO:0007669"/>
    <property type="project" value="TreeGrafter"/>
</dbReference>
<evidence type="ECO:0000259" key="18">
    <source>
        <dbReference type="PROSITE" id="PS51462"/>
    </source>
</evidence>
<dbReference type="InterPro" id="IPR020084">
    <property type="entry name" value="NUDIX_hydrolase_CS"/>
</dbReference>
<evidence type="ECO:0000256" key="9">
    <source>
        <dbReference type="ARBA" id="ARBA00023204"/>
    </source>
</evidence>
<comment type="catalytic activity">
    <reaction evidence="11">
        <text>8-oxo-GTP + H2O = 8-oxo-GMP + diphosphate + H(+)</text>
        <dbReference type="Rhea" id="RHEA:67616"/>
        <dbReference type="ChEBI" id="CHEBI:15377"/>
        <dbReference type="ChEBI" id="CHEBI:15378"/>
        <dbReference type="ChEBI" id="CHEBI:33019"/>
        <dbReference type="ChEBI" id="CHEBI:143553"/>
        <dbReference type="ChEBI" id="CHEBI:145694"/>
    </reaction>
</comment>
<evidence type="ECO:0000256" key="15">
    <source>
        <dbReference type="ARBA" id="ARBA00041979"/>
    </source>
</evidence>
<dbReference type="Proteomes" id="UP000693996">
    <property type="component" value="Chromosome"/>
</dbReference>
<dbReference type="GO" id="GO:0006260">
    <property type="term" value="P:DNA replication"/>
    <property type="evidence" value="ECO:0007669"/>
    <property type="project" value="UniProtKB-KW"/>
</dbReference>
<keyword evidence="6" id="KW-0227">DNA damage</keyword>
<dbReference type="InterPro" id="IPR000086">
    <property type="entry name" value="NUDIX_hydrolase_dom"/>
</dbReference>
<evidence type="ECO:0000256" key="4">
    <source>
        <dbReference type="ARBA" id="ARBA00022705"/>
    </source>
</evidence>
<accession>A0A916JS46</accession>
<reference evidence="19" key="1">
    <citation type="submission" date="2021-06" db="EMBL/GenBank/DDBJ databases">
        <authorList>
            <person name="Szabo G."/>
        </authorList>
    </citation>
    <scope>NUCLEOTIDE SEQUENCE</scope>
    <source>
        <strain evidence="19">MYVALT</strain>
    </source>
</reference>
<dbReference type="GO" id="GO:0008413">
    <property type="term" value="F:8-oxo-7,8-dihydroguanosine triphosphate pyrophosphatase activity"/>
    <property type="evidence" value="ECO:0007669"/>
    <property type="project" value="TreeGrafter"/>
</dbReference>
<dbReference type="EC" id="3.6.1.55" evidence="12"/>
<dbReference type="PROSITE" id="PS00893">
    <property type="entry name" value="NUDIX_BOX"/>
    <property type="match status" value="1"/>
</dbReference>
<feature type="domain" description="Nudix hydrolase" evidence="18">
    <location>
        <begin position="40"/>
        <end position="164"/>
    </location>
</feature>
<comment type="similarity">
    <text evidence="2 17">Belongs to the Nudix hydrolase family.</text>
</comment>